<reference evidence="2 3" key="1">
    <citation type="submission" date="2017-02" db="EMBL/GenBank/DDBJ databases">
        <title>Vagococcus cremeus sp. nov., isolated from the small intestine of a marten, Martes flavigula.</title>
        <authorList>
            <person name="Tak E.J."/>
            <person name="Bae J.-W."/>
        </authorList>
    </citation>
    <scope>NUCLEOTIDE SEQUENCE [LARGE SCALE GENOMIC DNA]</scope>
    <source>
        <strain evidence="2 3">D7T301</strain>
    </source>
</reference>
<evidence type="ECO:0000313" key="2">
    <source>
        <dbReference type="EMBL" id="OPF87736.1"/>
    </source>
</evidence>
<dbReference type="GO" id="GO:0005829">
    <property type="term" value="C:cytosol"/>
    <property type="evidence" value="ECO:0007669"/>
    <property type="project" value="TreeGrafter"/>
</dbReference>
<dbReference type="GO" id="GO:0140664">
    <property type="term" value="F:ATP-dependent DNA damage sensor activity"/>
    <property type="evidence" value="ECO:0007669"/>
    <property type="project" value="InterPro"/>
</dbReference>
<dbReference type="GO" id="GO:0030983">
    <property type="term" value="F:mismatched DNA binding"/>
    <property type="evidence" value="ECO:0007669"/>
    <property type="project" value="InterPro"/>
</dbReference>
<evidence type="ECO:0000313" key="3">
    <source>
        <dbReference type="Proteomes" id="UP000189970"/>
    </source>
</evidence>
<protein>
    <recommendedName>
        <fullName evidence="4">DNA mismatch repair proteins mutS family domain-containing protein</fullName>
    </recommendedName>
</protein>
<dbReference type="InterPro" id="IPR045076">
    <property type="entry name" value="MutS"/>
</dbReference>
<accession>A0A1V4DHE3</accession>
<keyword evidence="1" id="KW-1133">Transmembrane helix</keyword>
<feature type="transmembrane region" description="Helical" evidence="1">
    <location>
        <begin position="6"/>
        <end position="24"/>
    </location>
</feature>
<name>A0A1V4DHE3_9ENTE</name>
<keyword evidence="1" id="KW-0472">Membrane</keyword>
<dbReference type="InterPro" id="IPR027417">
    <property type="entry name" value="P-loop_NTPase"/>
</dbReference>
<keyword evidence="3" id="KW-1185">Reference proteome</keyword>
<dbReference type="SUPFAM" id="SSF52540">
    <property type="entry name" value="P-loop containing nucleoside triphosphate hydrolases"/>
    <property type="match status" value="1"/>
</dbReference>
<evidence type="ECO:0000256" key="1">
    <source>
        <dbReference type="SAM" id="Phobius"/>
    </source>
</evidence>
<dbReference type="AlphaFoldDB" id="A0A1V4DHE3"/>
<dbReference type="Proteomes" id="UP000189970">
    <property type="component" value="Unassembled WGS sequence"/>
</dbReference>
<dbReference type="GO" id="GO:0005524">
    <property type="term" value="F:ATP binding"/>
    <property type="evidence" value="ECO:0007669"/>
    <property type="project" value="InterPro"/>
</dbReference>
<dbReference type="EMBL" id="MVAB01000001">
    <property type="protein sequence ID" value="OPF87736.1"/>
    <property type="molecule type" value="Genomic_DNA"/>
</dbReference>
<feature type="transmembrane region" description="Helical" evidence="1">
    <location>
        <begin position="31"/>
        <end position="50"/>
    </location>
</feature>
<gene>
    <name evidence="2" type="ORF">BW731_05840</name>
</gene>
<keyword evidence="1" id="KW-0812">Transmembrane</keyword>
<organism evidence="2 3">
    <name type="scientific">Vagococcus martis</name>
    <dbReference type="NCBI Taxonomy" id="1768210"/>
    <lineage>
        <taxon>Bacteria</taxon>
        <taxon>Bacillati</taxon>
        <taxon>Bacillota</taxon>
        <taxon>Bacilli</taxon>
        <taxon>Lactobacillales</taxon>
        <taxon>Enterococcaceae</taxon>
        <taxon>Vagococcus</taxon>
    </lineage>
</organism>
<dbReference type="GO" id="GO:0006298">
    <property type="term" value="P:mismatch repair"/>
    <property type="evidence" value="ECO:0007669"/>
    <property type="project" value="InterPro"/>
</dbReference>
<dbReference type="RefSeq" id="WP_079346469.1">
    <property type="nucleotide sequence ID" value="NZ_MVAB01000001.1"/>
</dbReference>
<comment type="caution">
    <text evidence="2">The sequence shown here is derived from an EMBL/GenBank/DDBJ whole genome shotgun (WGS) entry which is preliminary data.</text>
</comment>
<proteinExistence type="predicted"/>
<evidence type="ECO:0008006" key="4">
    <source>
        <dbReference type="Google" id="ProtNLM"/>
    </source>
</evidence>
<sequence>MPLTILSSPFIKIAACLPIISLFLMILTPKIGLGIFIASIFFNVVFYLIYKAKLEMELIMLSYFVQTIGISVKVSKLSFIEDKIRPLINPLKSVLKYGFFFRIKSGSEVEVLIESISAMFLLPFVSFQLVDKKFRQHQDELQELCLLLGKLDANCGVLNFRQMNEGDWCKPDFSNETAIEVKSLIHPLIQRPVANSFDCHKTVLITGSNASGKST</sequence>
<dbReference type="Gene3D" id="3.40.50.300">
    <property type="entry name" value="P-loop containing nucleotide triphosphate hydrolases"/>
    <property type="match status" value="1"/>
</dbReference>
<dbReference type="PANTHER" id="PTHR11361">
    <property type="entry name" value="DNA MISMATCH REPAIR PROTEIN MUTS FAMILY MEMBER"/>
    <property type="match status" value="1"/>
</dbReference>
<dbReference type="PANTHER" id="PTHR11361:SF152">
    <property type="entry name" value="DNA MISMATCH REPAIR PROTEIN"/>
    <property type="match status" value="1"/>
</dbReference>